<sequence length="155" mass="17957">MKNQPTEYDYHYRIWYCYWLEIMTETLNRRTETAMNATMLILGAIVSGSNQFSWLLGLVIAILSGCRVAWQYGKKAEAARQQAKRYGKLLDSMHELTLTEIKVRLDLIEEFDSIPLCSLFNPARNRACISLNIRHREHLSSHEKFISFLSGGIPQ</sequence>
<comment type="caution">
    <text evidence="1">The sequence shown here is derived from an EMBL/GenBank/DDBJ whole genome shotgun (WGS) entry which is preliminary data.</text>
</comment>
<dbReference type="AlphaFoldDB" id="A0AB34CKD6"/>
<proteinExistence type="predicted"/>
<organism evidence="1 2">
    <name type="scientific">Candidatus Pantoea gossypiicola</name>
    <dbReference type="NCBI Taxonomy" id="2608008"/>
    <lineage>
        <taxon>Bacteria</taxon>
        <taxon>Pseudomonadati</taxon>
        <taxon>Pseudomonadota</taxon>
        <taxon>Gammaproteobacteria</taxon>
        <taxon>Enterobacterales</taxon>
        <taxon>Erwiniaceae</taxon>
        <taxon>Pantoea</taxon>
    </lineage>
</organism>
<reference evidence="1 2" key="1">
    <citation type="submission" date="2019-09" db="EMBL/GenBank/DDBJ databases">
        <title>Genomic diversity of phyloplane-associated Pantoea species in Pakistan cotton crop.</title>
        <authorList>
            <person name="Tufail M.R."/>
            <person name="Cook D.R."/>
        </authorList>
    </citation>
    <scope>NUCLEOTIDE SEQUENCE [LARGE SCALE GENOMIC DNA]</scope>
    <source>
        <strain evidence="1 2">B_8</strain>
    </source>
</reference>
<dbReference type="Proteomes" id="UP000324255">
    <property type="component" value="Unassembled WGS sequence"/>
</dbReference>
<evidence type="ECO:0000313" key="2">
    <source>
        <dbReference type="Proteomes" id="UP000324255"/>
    </source>
</evidence>
<evidence type="ECO:0000313" key="1">
    <source>
        <dbReference type="EMBL" id="KAA6126808.1"/>
    </source>
</evidence>
<gene>
    <name evidence="1" type="ORF">F3I20_07035</name>
</gene>
<dbReference type="RefSeq" id="WP_150037392.1">
    <property type="nucleotide sequence ID" value="NZ_VWVM01000004.1"/>
</dbReference>
<protein>
    <submittedName>
        <fullName evidence="1">Uncharacterized protein</fullName>
    </submittedName>
</protein>
<keyword evidence="2" id="KW-1185">Reference proteome</keyword>
<accession>A0AB34CKD6</accession>
<dbReference type="EMBL" id="VWVM01000004">
    <property type="protein sequence ID" value="KAA6126808.1"/>
    <property type="molecule type" value="Genomic_DNA"/>
</dbReference>
<name>A0AB34CKD6_9GAMM</name>